<protein>
    <recommendedName>
        <fullName evidence="6">AAA+ ATPase domain-containing protein</fullName>
    </recommendedName>
</protein>
<organism evidence="7 8">
    <name type="scientific">Drechslerella stenobrocha 248</name>
    <dbReference type="NCBI Taxonomy" id="1043628"/>
    <lineage>
        <taxon>Eukaryota</taxon>
        <taxon>Fungi</taxon>
        <taxon>Dikarya</taxon>
        <taxon>Ascomycota</taxon>
        <taxon>Pezizomycotina</taxon>
        <taxon>Orbiliomycetes</taxon>
        <taxon>Orbiliales</taxon>
        <taxon>Orbiliaceae</taxon>
        <taxon>Drechslerella</taxon>
    </lineage>
</organism>
<keyword evidence="3" id="KW-1000">Mitochondrion outer membrane</keyword>
<evidence type="ECO:0000256" key="3">
    <source>
        <dbReference type="ARBA" id="ARBA00022787"/>
    </source>
</evidence>
<evidence type="ECO:0000313" key="8">
    <source>
        <dbReference type="Proteomes" id="UP000024837"/>
    </source>
</evidence>
<dbReference type="InterPro" id="IPR027417">
    <property type="entry name" value="P-loop_NTPase"/>
</dbReference>
<feature type="compositionally biased region" description="Acidic residues" evidence="5">
    <location>
        <begin position="54"/>
        <end position="68"/>
    </location>
</feature>
<keyword evidence="4" id="KW-0067">ATP-binding</keyword>
<dbReference type="InterPro" id="IPR051701">
    <property type="entry name" value="Mito_OM_Translocase_MSP1"/>
</dbReference>
<keyword evidence="3" id="KW-0496">Mitochondrion</keyword>
<name>W7HKN1_9PEZI</name>
<feature type="domain" description="AAA+ ATPase" evidence="6">
    <location>
        <begin position="156"/>
        <end position="294"/>
    </location>
</feature>
<keyword evidence="8" id="KW-1185">Reference proteome</keyword>
<gene>
    <name evidence="7" type="ORF">DRE_06718</name>
</gene>
<dbReference type="EMBL" id="KI966440">
    <property type="protein sequence ID" value="EWC44546.1"/>
    <property type="molecule type" value="Genomic_DNA"/>
</dbReference>
<evidence type="ECO:0000259" key="6">
    <source>
        <dbReference type="SMART" id="SM00382"/>
    </source>
</evidence>
<evidence type="ECO:0000256" key="2">
    <source>
        <dbReference type="ARBA" id="ARBA00022741"/>
    </source>
</evidence>
<dbReference type="SUPFAM" id="SSF52540">
    <property type="entry name" value="P-loop containing nucleoside triphosphate hydrolases"/>
    <property type="match status" value="1"/>
</dbReference>
<dbReference type="AlphaFoldDB" id="W7HKN1"/>
<dbReference type="GO" id="GO:0005741">
    <property type="term" value="C:mitochondrial outer membrane"/>
    <property type="evidence" value="ECO:0007669"/>
    <property type="project" value="UniProtKB-SubCell"/>
</dbReference>
<evidence type="ECO:0000313" key="7">
    <source>
        <dbReference type="EMBL" id="EWC44546.1"/>
    </source>
</evidence>
<evidence type="ECO:0000256" key="5">
    <source>
        <dbReference type="SAM" id="MobiDB-lite"/>
    </source>
</evidence>
<reference evidence="7 8" key="1">
    <citation type="submission" date="2013-05" db="EMBL/GenBank/DDBJ databases">
        <title>Drechslerella stenobrocha genome reveals carnivorous origination and mechanical trapping mechanism of predatory fungi.</title>
        <authorList>
            <person name="Liu X."/>
            <person name="Zhang W."/>
            <person name="Liu K."/>
        </authorList>
    </citation>
    <scope>NUCLEOTIDE SEQUENCE [LARGE SCALE GENOMIC DNA]</scope>
    <source>
        <strain evidence="7 8">248</strain>
    </source>
</reference>
<evidence type="ECO:0000256" key="4">
    <source>
        <dbReference type="ARBA" id="ARBA00022840"/>
    </source>
</evidence>
<feature type="compositionally biased region" description="Acidic residues" evidence="5">
    <location>
        <begin position="76"/>
        <end position="88"/>
    </location>
</feature>
<keyword evidence="3" id="KW-0472">Membrane</keyword>
<sequence length="424" mass="46746">MAQSEQEIPVPGTALACGDDAEHHVNGGGPLSRELAQETLDANTKPNLPPNEGADTDTEMDSDNDTGTDLDSISESGDDPDSMSESESEQTILDHLRRFHSSHLGKFRECIVNPADLDVTFADVHITKDAVQALDSFFLRLRLPEQFQTGIFAQGPSTGILLYGPPGTGKTQFVKAFAKAASATILTVTGAHFQDHRVGESEKNIHKIFACARAHRGPFVIFIDEADGVFRSRGNEHSTQHHTNDVNQFLTEMDGINSSQLSHVMVIAASNRPFDIDEGVLRRLGRRILVDVPTPYDRQRILEILLKNEVIAEDVEISELARRTPDYTGSDLKNLVCEAALAALRDMVGRKGNSQIGHLGAQTRVLRWRNFMSARERILASPKAEIAEKIRKFHSTFGNLSQQAAEAAKVPKGSHKRKWDEQNV</sequence>
<dbReference type="HOGENOM" id="CLU_647275_0_0_1"/>
<dbReference type="Proteomes" id="UP000024837">
    <property type="component" value="Unassembled WGS sequence"/>
</dbReference>
<comment type="subcellular location">
    <subcellularLocation>
        <location evidence="1">Mitochondrion outer membrane</location>
        <topology evidence="1">Single-pass membrane protein</topology>
    </subcellularLocation>
</comment>
<proteinExistence type="predicted"/>
<dbReference type="InterPro" id="IPR003593">
    <property type="entry name" value="AAA+_ATPase"/>
</dbReference>
<dbReference type="SMART" id="SM00382">
    <property type="entry name" value="AAA"/>
    <property type="match status" value="1"/>
</dbReference>
<dbReference type="OrthoDB" id="39734at2759"/>
<dbReference type="GO" id="GO:0016887">
    <property type="term" value="F:ATP hydrolysis activity"/>
    <property type="evidence" value="ECO:0007669"/>
    <property type="project" value="InterPro"/>
</dbReference>
<keyword evidence="2" id="KW-0547">Nucleotide-binding</keyword>
<dbReference type="PANTHER" id="PTHR45644:SF56">
    <property type="entry name" value="AAA ATPASE, PUTATIVE (AFU_ORTHOLOGUE AFUA_2G12920)-RELATED"/>
    <property type="match status" value="1"/>
</dbReference>
<feature type="region of interest" description="Disordered" evidence="5">
    <location>
        <begin position="1"/>
        <end position="90"/>
    </location>
</feature>
<evidence type="ECO:0000256" key="1">
    <source>
        <dbReference type="ARBA" id="ARBA00004572"/>
    </source>
</evidence>
<dbReference type="PANTHER" id="PTHR45644">
    <property type="entry name" value="AAA ATPASE, PUTATIVE (AFU_ORTHOLOGUE AFUA_2G12920)-RELATED-RELATED"/>
    <property type="match status" value="1"/>
</dbReference>
<accession>W7HKN1</accession>
<dbReference type="InterPro" id="IPR003959">
    <property type="entry name" value="ATPase_AAA_core"/>
</dbReference>
<dbReference type="Gene3D" id="1.10.8.60">
    <property type="match status" value="1"/>
</dbReference>
<dbReference type="Pfam" id="PF00004">
    <property type="entry name" value="AAA"/>
    <property type="match status" value="1"/>
</dbReference>
<dbReference type="Pfam" id="PF17862">
    <property type="entry name" value="AAA_lid_3"/>
    <property type="match status" value="1"/>
</dbReference>
<dbReference type="Gene3D" id="3.40.50.300">
    <property type="entry name" value="P-loop containing nucleotide triphosphate hydrolases"/>
    <property type="match status" value="1"/>
</dbReference>
<dbReference type="InterPro" id="IPR041569">
    <property type="entry name" value="AAA_lid_3"/>
</dbReference>
<dbReference type="GO" id="GO:0005524">
    <property type="term" value="F:ATP binding"/>
    <property type="evidence" value="ECO:0007669"/>
    <property type="project" value="UniProtKB-KW"/>
</dbReference>
<feature type="region of interest" description="Disordered" evidence="5">
    <location>
        <begin position="404"/>
        <end position="424"/>
    </location>
</feature>